<evidence type="ECO:0000256" key="1">
    <source>
        <dbReference type="SAM" id="MobiDB-lite"/>
    </source>
</evidence>
<dbReference type="OrthoDB" id="2326194at2"/>
<accession>I7IYZ4</accession>
<evidence type="ECO:0000313" key="2">
    <source>
        <dbReference type="EMBL" id="CCI84802.1"/>
    </source>
</evidence>
<dbReference type="EMBL" id="CAKD01000012">
    <property type="protein sequence ID" value="CCI84802.1"/>
    <property type="molecule type" value="Genomic_DNA"/>
</dbReference>
<feature type="region of interest" description="Disordered" evidence="1">
    <location>
        <begin position="32"/>
        <end position="87"/>
    </location>
</feature>
<name>I7IYZ4_9LACO</name>
<feature type="compositionally biased region" description="Low complexity" evidence="1">
    <location>
        <begin position="44"/>
        <end position="66"/>
    </location>
</feature>
<dbReference type="PATRIC" id="fig|1423790.3.peg.1803"/>
<dbReference type="Proteomes" id="UP000009311">
    <property type="component" value="Unassembled WGS sequence"/>
</dbReference>
<comment type="caution">
    <text evidence="2">The sequence shown here is derived from an EMBL/GenBank/DDBJ whole genome shotgun (WGS) entry which is preliminary data.</text>
</comment>
<dbReference type="STRING" id="1423790.BN53_01605"/>
<proteinExistence type="predicted"/>
<dbReference type="RefSeq" id="WP_009559358.1">
    <property type="nucleotide sequence ID" value="NZ_AYZN01000009.1"/>
</dbReference>
<organism evidence="2 3">
    <name type="scientific">Lactobacillus pasteurii DSM 23907 = CRBIP 24.76</name>
    <dbReference type="NCBI Taxonomy" id="1423790"/>
    <lineage>
        <taxon>Bacteria</taxon>
        <taxon>Bacillati</taxon>
        <taxon>Bacillota</taxon>
        <taxon>Bacilli</taxon>
        <taxon>Lactobacillales</taxon>
        <taxon>Lactobacillaceae</taxon>
        <taxon>Lactobacillus</taxon>
    </lineage>
</organism>
<feature type="compositionally biased region" description="Basic and acidic residues" evidence="1">
    <location>
        <begin position="32"/>
        <end position="43"/>
    </location>
</feature>
<dbReference type="AlphaFoldDB" id="I7IYZ4"/>
<sequence length="295" mass="33310">MTSGSSQLTPDGKYIIKNGRLYSHQGFPVAGFDDKYGLTKKDNSSPNNSNSNKSNNKSDSSNNSDSNSKKAGETKPTNGKRYNLTRTSSEYTPVLTATEEVHARKNGKAGYIYFTDDQVKQIEDRLWEDIQNYRVSKGYPRYKRNAELDKLAYNSLLPGTPEWERLAKRASLETQNVQTVGQYTPGLVKLGMNMSMGLIHKSLFSDVNGAYLNNQERNPIKVADAIFNTVKESDTIWHYFFEGDKEQHAYGALSVRYFVGRSNGTQTDRQYYAVGFSFFNVDGTSPEWIGAWNKE</sequence>
<gene>
    <name evidence="2" type="ORF">BN53_01605</name>
</gene>
<evidence type="ECO:0000313" key="3">
    <source>
        <dbReference type="Proteomes" id="UP000009311"/>
    </source>
</evidence>
<reference evidence="2 3" key="1">
    <citation type="submission" date="2012-06" db="EMBL/GenBank/DDBJ databases">
        <title>Draft Genome Sequence of Lactobacillus pasteurii CRBIP 24.76T.</title>
        <authorList>
            <person name="Cousin S."/>
            <person name="Bouchier C."/>
            <person name="Loux V."/>
            <person name="Ma L."/>
            <person name="Creno S."/>
            <person name="Bizet C."/>
            <person name="Clermont D."/>
        </authorList>
    </citation>
    <scope>NUCLEOTIDE SEQUENCE [LARGE SCALE GENOMIC DNA]</scope>
    <source>
        <strain evidence="3">CRBIP 24.76T</strain>
    </source>
</reference>
<keyword evidence="3" id="KW-1185">Reference proteome</keyword>
<protein>
    <submittedName>
        <fullName evidence="2">N-acetylmuramidase</fullName>
    </submittedName>
</protein>